<protein>
    <submittedName>
        <fullName evidence="1">Uncharacterized protein</fullName>
    </submittedName>
</protein>
<evidence type="ECO:0000313" key="1">
    <source>
        <dbReference type="EMBL" id="KAK1865217.1"/>
    </source>
</evidence>
<sequence>MFEGLAPDEPWLVTLTGRRLARRVPLCRVTLNTSPAAATTVVPGASGAPAPGADVPPPPPPPPPPSLAINGGFEAHGAAPYWPTRPAGSGGLASPPHRSAVGWTPFYNGAYARVCGVLPLAGLPSGGVPPLIGRCALQLGTAAASASGGGRGPDEEERYYGAHQAVWVPPADRGGGFLLSVWYTVSPDLASSAAAAAVAAAAAAAAAEIDAAGGQAAEEDRDRSEADAFSLAVSWTYEVPNGAPPSVGAGSGAPPPVRSVEPAVVPLDASAAAPGAWARACVYIPAPAPATAGDATSAGAGAPHRIRLLHTYLHLHHRRGNALFDAFTVHPVGASSDSAAEAAAGCATLERHPTGGRGDDASTRGDRSGMDGATGHRRDGGGGGDSPAAPLPRPGHYAAAVRPTAGQLTLAVALTSDRLLRLEALAAAYGGGPVVAAVLARSREEAAGVVRLWSRLPALRRHVDLQLYGPPVSADGDDDSIHAPRGALPINALRNAAVALASTDYVALLDVDLLPSLSLACYHTAGSAARLAAVLPAGGGVAARGLVLPMFISDVGVAVPRTKGELLNQLAARLAAPYCLASQAATPYDRWYRSTAATEARFVPGYEPYVALRTADAGAYDERFVGYGFNKVAWTWAAASRGVRLVVSPTAFVLHANHADNGWVARIHRGGYLMTWRRYLAFVAEEATAEWWGLPKGGALGTGGAPADAAVERIGTH</sequence>
<dbReference type="EMBL" id="CM020619">
    <property type="protein sequence ID" value="KAK1865217.1"/>
    <property type="molecule type" value="Genomic_DNA"/>
</dbReference>
<keyword evidence="2" id="KW-1185">Reference proteome</keyword>
<proteinExistence type="predicted"/>
<organism evidence="1 2">
    <name type="scientific">Pyropia yezoensis</name>
    <name type="common">Susabi-nori</name>
    <name type="synonym">Porphyra yezoensis</name>
    <dbReference type="NCBI Taxonomy" id="2788"/>
    <lineage>
        <taxon>Eukaryota</taxon>
        <taxon>Rhodophyta</taxon>
        <taxon>Bangiophyceae</taxon>
        <taxon>Bangiales</taxon>
        <taxon>Bangiaceae</taxon>
        <taxon>Pyropia</taxon>
    </lineage>
</organism>
<gene>
    <name evidence="1" type="ORF">I4F81_007751</name>
</gene>
<comment type="caution">
    <text evidence="1">The sequence shown here is derived from an EMBL/GenBank/DDBJ whole genome shotgun (WGS) entry which is preliminary data.</text>
</comment>
<accession>A0ACC3C4X4</accession>
<reference evidence="1" key="1">
    <citation type="submission" date="2019-11" db="EMBL/GenBank/DDBJ databases">
        <title>Nori genome reveals adaptations in red seaweeds to the harsh intertidal environment.</title>
        <authorList>
            <person name="Wang D."/>
            <person name="Mao Y."/>
        </authorList>
    </citation>
    <scope>NUCLEOTIDE SEQUENCE</scope>
    <source>
        <tissue evidence="1">Gametophyte</tissue>
    </source>
</reference>
<dbReference type="Proteomes" id="UP000798662">
    <property type="component" value="Chromosome 2"/>
</dbReference>
<evidence type="ECO:0000313" key="2">
    <source>
        <dbReference type="Proteomes" id="UP000798662"/>
    </source>
</evidence>
<name>A0ACC3C4X4_PYRYE</name>